<dbReference type="AlphaFoldDB" id="A0A165HZK0"/>
<dbReference type="InParanoid" id="A0A165HZK0"/>
<proteinExistence type="predicted"/>
<dbReference type="GeneID" id="28899294"/>
<dbReference type="OrthoDB" id="3435694at2759"/>
<keyword evidence="1" id="KW-0732">Signal</keyword>
<reference evidence="2 3" key="1">
    <citation type="journal article" date="2016" name="Fungal Biol.">
        <title>The genome of Xylona heveae provides a window into fungal endophytism.</title>
        <authorList>
            <person name="Gazis R."/>
            <person name="Kuo A."/>
            <person name="Riley R."/>
            <person name="LaButti K."/>
            <person name="Lipzen A."/>
            <person name="Lin J."/>
            <person name="Amirebrahimi M."/>
            <person name="Hesse C.N."/>
            <person name="Spatafora J.W."/>
            <person name="Henrissat B."/>
            <person name="Hainaut M."/>
            <person name="Grigoriev I.V."/>
            <person name="Hibbett D.S."/>
        </authorList>
    </citation>
    <scope>NUCLEOTIDE SEQUENCE [LARGE SCALE GENOMIC DNA]</scope>
    <source>
        <strain evidence="2 3">TC161</strain>
    </source>
</reference>
<dbReference type="Proteomes" id="UP000076632">
    <property type="component" value="Unassembled WGS sequence"/>
</dbReference>
<name>A0A165HZK0_XYLHT</name>
<dbReference type="STRING" id="1328760.A0A165HZK0"/>
<keyword evidence="3" id="KW-1185">Reference proteome</keyword>
<dbReference type="EMBL" id="KV407456">
    <property type="protein sequence ID" value="KZF24141.1"/>
    <property type="molecule type" value="Genomic_DNA"/>
</dbReference>
<protein>
    <submittedName>
        <fullName evidence="2">Uncharacterized protein</fullName>
    </submittedName>
</protein>
<evidence type="ECO:0000313" key="2">
    <source>
        <dbReference type="EMBL" id="KZF24141.1"/>
    </source>
</evidence>
<evidence type="ECO:0000256" key="1">
    <source>
        <dbReference type="SAM" id="SignalP"/>
    </source>
</evidence>
<feature type="signal peptide" evidence="1">
    <location>
        <begin position="1"/>
        <end position="19"/>
    </location>
</feature>
<sequence>MLTWLDIAILIFSAQVALAGDAVKAVTASKGLWWRSFSNNTELNANTVPHNQPNSLSSTIGKTSSSWLGNSTIKEVCASSYFKKTARNYLASDFGEFYKSWARSAQTQPHKLNKLGEAGYFAFSQVRGWVGFECGIEHRGCVNMPTCEDILLATESKDLARKIYFTVESMDNAYYYAGEFKQAITTSRVDIAEISLLERKVIPHHQNEYVACFVLKSTIDSIIELAGRVALEVLDPPTQVIGQAYTRYLLPMKNYHRSGKHLSIHNYKVDYQYVRLSSLDTNLETIENPWYDWPPYYLGPSFRNHTCADVVPNPKGEVYVSYARFRAMILRIHDLAINEVQKRMIDVKNGLGFGMNGKMEGDDYTVLADLISTGIFLKRKPSDDETRFRLKDYYRSKLTYNLLAGSWRAHNCYITCEYDTTCVHKGPLEPMALSRFCHSPSEKCQAQCWGHRRRSKNEILPGIPAVEAEPWFVNATKLLVYARDHYEATHNRELEVSNQKIFTPSDFPMRPNYPIPVCRTPFQLVGDVTVRRHRKDFPCTCGFLGNESTQVFEAMGVPWSKSAQRRLIKKCPAKLEKMIKGPAEFFVAMCNAKLRWPDQSETKHIKKGRDHQCGPIINEVDQLLAAGRNMSEINKYFCLQSKVGNEIQGDGNHDWLGMDHVKGFTEKCQWYWTHRKPGDAWWSRESGPI</sequence>
<accession>A0A165HZK0</accession>
<evidence type="ECO:0000313" key="3">
    <source>
        <dbReference type="Proteomes" id="UP000076632"/>
    </source>
</evidence>
<dbReference type="RefSeq" id="XP_018189696.1">
    <property type="nucleotide sequence ID" value="XM_018334157.1"/>
</dbReference>
<gene>
    <name evidence="2" type="ORF">L228DRAFT_259399</name>
</gene>
<organism evidence="2 3">
    <name type="scientific">Xylona heveae (strain CBS 132557 / TC161)</name>
    <dbReference type="NCBI Taxonomy" id="1328760"/>
    <lineage>
        <taxon>Eukaryota</taxon>
        <taxon>Fungi</taxon>
        <taxon>Dikarya</taxon>
        <taxon>Ascomycota</taxon>
        <taxon>Pezizomycotina</taxon>
        <taxon>Xylonomycetes</taxon>
        <taxon>Xylonales</taxon>
        <taxon>Xylonaceae</taxon>
        <taxon>Xylona</taxon>
    </lineage>
</organism>
<feature type="chain" id="PRO_5007858964" evidence="1">
    <location>
        <begin position="20"/>
        <end position="689"/>
    </location>
</feature>